<sequence length="444" mass="50562">MASQSNSRTDLRRCLESGKLVEPYYGFYAIRDHWDQLLYKDKVKRIAVTLTNKIKIKKWNFTGETAAVLLGLEVVHLPYIHHSLTEIYVSSSYAEKFASNKKKSDLERKKSVRSAFRHKYSRLKLPNIIEDESGIRLDDFTKNRHKNVSNGTIIGKGTSANSGTVKNTNLLTASSFGHIATDEELAISHVASIYNVLYVCAWKGSFAESLATFDSAARKGEDLNKILRVCRKFYGSMDCCSDTPQFLNSVQNPKNADFYGVNYSPINNPNFLGTDEFDVLSRMETLVNYANPKSENGGESLARAIMLELGFVEPELQHEFPNPNYPQSPYRADFMWKVNGKIIVGELDGTDKYLIEDRTLFDNRSAAYDLRTEDFDGSVENINNFSTNNLYRYNRDAVRKERNRERWLMDCGVVRVVRFDYCDILKPIEFKKKLLSAGVPVAVA</sequence>
<gene>
    <name evidence="1" type="ORF">CG393_002165</name>
</gene>
<organism evidence="1 2">
    <name type="scientific">Gardnerella piotii</name>
    <dbReference type="NCBI Taxonomy" id="2792977"/>
    <lineage>
        <taxon>Bacteria</taxon>
        <taxon>Bacillati</taxon>
        <taxon>Actinomycetota</taxon>
        <taxon>Actinomycetes</taxon>
        <taxon>Bifidobacteriales</taxon>
        <taxon>Bifidobacteriaceae</taxon>
        <taxon>Gardnerella</taxon>
    </lineage>
</organism>
<accession>A0ABU5MPZ9</accession>
<keyword evidence="2" id="KW-1185">Reference proteome</keyword>
<proteinExistence type="predicted"/>
<dbReference type="Proteomes" id="UP000257886">
    <property type="component" value="Unassembled WGS sequence"/>
</dbReference>
<evidence type="ECO:0000313" key="2">
    <source>
        <dbReference type="Proteomes" id="UP000257886"/>
    </source>
</evidence>
<dbReference type="RefSeq" id="WP_116438270.1">
    <property type="nucleotide sequence ID" value="NZ_NNRR02000001.1"/>
</dbReference>
<name>A0ABU5MPZ9_9BIFI</name>
<evidence type="ECO:0000313" key="1">
    <source>
        <dbReference type="EMBL" id="MDZ7544490.1"/>
    </source>
</evidence>
<evidence type="ECO:0008006" key="3">
    <source>
        <dbReference type="Google" id="ProtNLM"/>
    </source>
</evidence>
<comment type="caution">
    <text evidence="1">The sequence shown here is derived from an EMBL/GenBank/DDBJ whole genome shotgun (WGS) entry which is preliminary data.</text>
</comment>
<dbReference type="EMBL" id="NNRR02000001">
    <property type="protein sequence ID" value="MDZ7544490.1"/>
    <property type="molecule type" value="Genomic_DNA"/>
</dbReference>
<protein>
    <recommendedName>
        <fullName evidence="3">CTP synthase</fullName>
    </recommendedName>
</protein>
<reference evidence="1 2" key="1">
    <citation type="journal article" date="2021" name="Microb. Ecol.">
        <title>A Generalist Lifestyle Allows Rare Gardnerella spp. to Persist at Low Levels in the Vaginal Microbiome.</title>
        <authorList>
            <person name="Khan S."/>
            <person name="Vancuren S.J."/>
            <person name="Hill J.E."/>
        </authorList>
    </citation>
    <scope>NUCLEOTIDE SEQUENCE [LARGE SCALE GENOMIC DNA]</scope>
    <source>
        <strain evidence="1 2">GH020</strain>
    </source>
</reference>